<proteinExistence type="inferred from homology"/>
<organism evidence="8 9">
    <name type="scientific">Kaustia mangrovi</name>
    <dbReference type="NCBI Taxonomy" id="2593653"/>
    <lineage>
        <taxon>Bacteria</taxon>
        <taxon>Pseudomonadati</taxon>
        <taxon>Pseudomonadota</taxon>
        <taxon>Alphaproteobacteria</taxon>
        <taxon>Hyphomicrobiales</taxon>
        <taxon>Parvibaculaceae</taxon>
        <taxon>Kaustia</taxon>
    </lineage>
</organism>
<dbReference type="InterPro" id="IPR012413">
    <property type="entry name" value="BA14K"/>
</dbReference>
<keyword evidence="9" id="KW-1185">Reference proteome</keyword>
<evidence type="ECO:0000256" key="5">
    <source>
        <dbReference type="ARBA" id="ARBA00022734"/>
    </source>
</evidence>
<dbReference type="Proteomes" id="UP000593594">
    <property type="component" value="Chromosome"/>
</dbReference>
<gene>
    <name evidence="8" type="ORF">HW532_14520</name>
</gene>
<keyword evidence="4" id="KW-1003">Cell membrane</keyword>
<dbReference type="EMBL" id="CP058214">
    <property type="protein sequence ID" value="QPC43791.1"/>
    <property type="molecule type" value="Genomic_DNA"/>
</dbReference>
<evidence type="ECO:0000256" key="6">
    <source>
        <dbReference type="ARBA" id="ARBA00025321"/>
    </source>
</evidence>
<accession>A0A7S8C5N5</accession>
<evidence type="ECO:0000256" key="4">
    <source>
        <dbReference type="ARBA" id="ARBA00022475"/>
    </source>
</evidence>
<evidence type="ECO:0000256" key="1">
    <source>
        <dbReference type="ARBA" id="ARBA00004167"/>
    </source>
</evidence>
<sequence>MRMKTIAALGIVMAMAGTLAACGTTPGERALTGGALGAGTAAGITAAAGGNPVIGALAGAAGGAIIGAATTPSGQTSDHVRWCAERYRSYDPRTDTYMGYDGYRHRCNSPY</sequence>
<keyword evidence="4" id="KW-0472">Membrane</keyword>
<dbReference type="KEGG" id="kmn:HW532_14520"/>
<evidence type="ECO:0000256" key="2">
    <source>
        <dbReference type="ARBA" id="ARBA00010270"/>
    </source>
</evidence>
<comment type="function">
    <text evidence="6">Has immunoglobulin-binding and hemagglutination properties, and can bind to mannose. Essential for virulence. May be involved in LPS biosynthesis or polysaccharide transport.</text>
</comment>
<dbReference type="GO" id="GO:0016020">
    <property type="term" value="C:membrane"/>
    <property type="evidence" value="ECO:0007669"/>
    <property type="project" value="UniProtKB-SubCell"/>
</dbReference>
<evidence type="ECO:0000313" key="9">
    <source>
        <dbReference type="Proteomes" id="UP000593594"/>
    </source>
</evidence>
<keyword evidence="5" id="KW-0430">Lectin</keyword>
<protein>
    <recommendedName>
        <fullName evidence="3">Lectin-like protein BA14k</fullName>
    </recommendedName>
</protein>
<keyword evidence="7" id="KW-0732">Signal</keyword>
<evidence type="ECO:0000313" key="8">
    <source>
        <dbReference type="EMBL" id="QPC43791.1"/>
    </source>
</evidence>
<dbReference type="PROSITE" id="PS51257">
    <property type="entry name" value="PROKAR_LIPOPROTEIN"/>
    <property type="match status" value="1"/>
</dbReference>
<dbReference type="Pfam" id="PF07886">
    <property type="entry name" value="BA14K"/>
    <property type="match status" value="1"/>
</dbReference>
<comment type="similarity">
    <text evidence="2">Belongs to the BA14k family.</text>
</comment>
<reference evidence="8 9" key="1">
    <citation type="submission" date="2020-06" db="EMBL/GenBank/DDBJ databases">
        <title>Genome sequence of 2 isolates from Red Sea Mangroves.</title>
        <authorList>
            <person name="Sefrji F."/>
            <person name="Michoud G."/>
            <person name="Merlino G."/>
            <person name="Daffonchio D."/>
        </authorList>
    </citation>
    <scope>NUCLEOTIDE SEQUENCE [LARGE SCALE GENOMIC DNA]</scope>
    <source>
        <strain evidence="8 9">R1DC25</strain>
    </source>
</reference>
<feature type="chain" id="PRO_5032488238" description="Lectin-like protein BA14k" evidence="7">
    <location>
        <begin position="21"/>
        <end position="111"/>
    </location>
</feature>
<dbReference type="AlphaFoldDB" id="A0A7S8C5N5"/>
<evidence type="ECO:0000256" key="7">
    <source>
        <dbReference type="SAM" id="SignalP"/>
    </source>
</evidence>
<comment type="subcellular location">
    <subcellularLocation>
        <location evidence="1">Membrane</location>
        <topology evidence="1">Single-pass membrane protein</topology>
    </subcellularLocation>
</comment>
<name>A0A7S8C5N5_9HYPH</name>
<dbReference type="GO" id="GO:0030246">
    <property type="term" value="F:carbohydrate binding"/>
    <property type="evidence" value="ECO:0007669"/>
    <property type="project" value="UniProtKB-KW"/>
</dbReference>
<feature type="signal peptide" evidence="7">
    <location>
        <begin position="1"/>
        <end position="20"/>
    </location>
</feature>
<evidence type="ECO:0000256" key="3">
    <source>
        <dbReference type="ARBA" id="ARBA00020552"/>
    </source>
</evidence>